<evidence type="ECO:0000256" key="5">
    <source>
        <dbReference type="ARBA" id="ARBA00022801"/>
    </source>
</evidence>
<dbReference type="NCBIfam" id="TIGR03413">
    <property type="entry name" value="GSH_gloB"/>
    <property type="match status" value="1"/>
</dbReference>
<feature type="binding site" evidence="7">
    <location>
        <position position="52"/>
    </location>
    <ligand>
        <name>Zn(2+)</name>
        <dbReference type="ChEBI" id="CHEBI:29105"/>
        <label>1</label>
    </ligand>
</feature>
<keyword evidence="5 7" id="KW-0378">Hydrolase</keyword>
<dbReference type="Gene3D" id="3.60.15.10">
    <property type="entry name" value="Ribonuclease Z/Hydroxyacylglutathione hydrolase-like"/>
    <property type="match status" value="1"/>
</dbReference>
<evidence type="ECO:0000259" key="8">
    <source>
        <dbReference type="SMART" id="SM00849"/>
    </source>
</evidence>
<dbReference type="GO" id="GO:0019243">
    <property type="term" value="P:methylglyoxal catabolic process to D-lactate via S-lactoyl-glutathione"/>
    <property type="evidence" value="ECO:0007669"/>
    <property type="project" value="UniProtKB-UniRule"/>
</dbReference>
<feature type="binding site" evidence="7">
    <location>
        <position position="56"/>
    </location>
    <ligand>
        <name>Zn(2+)</name>
        <dbReference type="ChEBI" id="CHEBI:29105"/>
        <label>2</label>
    </ligand>
</feature>
<evidence type="ECO:0000256" key="6">
    <source>
        <dbReference type="ARBA" id="ARBA00022833"/>
    </source>
</evidence>
<comment type="pathway">
    <text evidence="2 7">Secondary metabolite metabolism; methylglyoxal degradation; (R)-lactate from methylglyoxal: step 2/2.</text>
</comment>
<evidence type="ECO:0000256" key="4">
    <source>
        <dbReference type="ARBA" id="ARBA00022723"/>
    </source>
</evidence>
<comment type="cofactor">
    <cofactor evidence="7">
        <name>Zn(2+)</name>
        <dbReference type="ChEBI" id="CHEBI:29105"/>
    </cofactor>
    <text evidence="7">Binds 2 Zn(2+) ions per subunit.</text>
</comment>
<dbReference type="EMBL" id="LWID01000001">
    <property type="protein sequence ID" value="MDG6894405.1"/>
    <property type="molecule type" value="Genomic_DNA"/>
</dbReference>
<dbReference type="InterPro" id="IPR001279">
    <property type="entry name" value="Metallo-B-lactamas"/>
</dbReference>
<dbReference type="Pfam" id="PF00753">
    <property type="entry name" value="Lactamase_B"/>
    <property type="match status" value="1"/>
</dbReference>
<accession>A0A9X4SHF1</accession>
<evidence type="ECO:0000256" key="3">
    <source>
        <dbReference type="ARBA" id="ARBA00006759"/>
    </source>
</evidence>
<evidence type="ECO:0000256" key="2">
    <source>
        <dbReference type="ARBA" id="ARBA00004963"/>
    </source>
</evidence>
<dbReference type="Proteomes" id="UP001155500">
    <property type="component" value="Unassembled WGS sequence"/>
</dbReference>
<proteinExistence type="inferred from homology"/>
<feature type="binding site" evidence="7">
    <location>
        <position position="54"/>
    </location>
    <ligand>
        <name>Zn(2+)</name>
        <dbReference type="ChEBI" id="CHEBI:29105"/>
        <label>1</label>
    </ligand>
</feature>
<dbReference type="InterPro" id="IPR032282">
    <property type="entry name" value="HAGH_C"/>
</dbReference>
<feature type="binding site" evidence="7">
    <location>
        <position position="162"/>
    </location>
    <ligand>
        <name>Zn(2+)</name>
        <dbReference type="ChEBI" id="CHEBI:29105"/>
        <label>2</label>
    </ligand>
</feature>
<keyword evidence="4 7" id="KW-0479">Metal-binding</keyword>
<comment type="function">
    <text evidence="7">Thiolesterase that catalyzes the hydrolysis of S-D-lactoyl-glutathione to form glutathione and D-lactic acid.</text>
</comment>
<protein>
    <recommendedName>
        <fullName evidence="7">Hydroxyacylglutathione hydrolase</fullName>
        <ecNumber evidence="7">3.1.2.6</ecNumber>
    </recommendedName>
    <alternativeName>
        <fullName evidence="7">Glyoxalase II</fullName>
        <shortName evidence="7">Glx II</shortName>
    </alternativeName>
</protein>
<comment type="caution">
    <text evidence="9">The sequence shown here is derived from an EMBL/GenBank/DDBJ whole genome shotgun (WGS) entry which is preliminary data.</text>
</comment>
<dbReference type="SMART" id="SM00849">
    <property type="entry name" value="Lactamase_B"/>
    <property type="match status" value="1"/>
</dbReference>
<evidence type="ECO:0000313" key="9">
    <source>
        <dbReference type="EMBL" id="MDG6894405.1"/>
    </source>
</evidence>
<feature type="binding site" evidence="7">
    <location>
        <position position="124"/>
    </location>
    <ligand>
        <name>Zn(2+)</name>
        <dbReference type="ChEBI" id="CHEBI:29105"/>
        <label>1</label>
    </ligand>
</feature>
<dbReference type="Pfam" id="PF16123">
    <property type="entry name" value="HAGH_C"/>
    <property type="match status" value="1"/>
</dbReference>
<sequence length="235" mass="26628">MLVALPVLNDNYIWLYGRENLPVIVIDPAESRPVIDYLQQHHLALEAILLTHNHDDHVAGVKDLRQQYPQVEVYGPSETAEYVSTVINEGIFHTVHYQIEVIPSGGHTANHVSFLLDGHLFCGDTLFSAGCGRVFTGDYAQMFASLQRLNQLPVETVVCPAHEYTLSNLKFAYHVAQDQMHKSAVQNQKILVEKWRAEGKPSLPTSLKLEREINPFLQAKNLTEFIQLRQAKDNF</sequence>
<dbReference type="InterPro" id="IPR035680">
    <property type="entry name" value="Clx_II_MBL"/>
</dbReference>
<keyword evidence="10" id="KW-1185">Reference proteome</keyword>
<dbReference type="CDD" id="cd07723">
    <property type="entry name" value="hydroxyacylglutathione_hydrolase_MBL-fold"/>
    <property type="match status" value="1"/>
</dbReference>
<gene>
    <name evidence="7" type="primary">gloB</name>
    <name evidence="9" type="ORF">A6A20_01880</name>
</gene>
<name>A0A9X4SHF1_9PAST</name>
<evidence type="ECO:0000256" key="1">
    <source>
        <dbReference type="ARBA" id="ARBA00001623"/>
    </source>
</evidence>
<feature type="domain" description="Metallo-beta-lactamase" evidence="8">
    <location>
        <begin position="10"/>
        <end position="162"/>
    </location>
</feature>
<dbReference type="GO" id="GO:0046872">
    <property type="term" value="F:metal ion binding"/>
    <property type="evidence" value="ECO:0007669"/>
    <property type="project" value="UniProtKB-KW"/>
</dbReference>
<dbReference type="InterPro" id="IPR050110">
    <property type="entry name" value="Glyoxalase_II_hydrolase"/>
</dbReference>
<dbReference type="PANTHER" id="PTHR43705:SF1">
    <property type="entry name" value="HYDROXYACYLGLUTATHIONE HYDROLASE GLOB"/>
    <property type="match status" value="1"/>
</dbReference>
<dbReference type="HAMAP" id="MF_01374">
    <property type="entry name" value="Glyoxalase_2"/>
    <property type="match status" value="1"/>
</dbReference>
<feature type="binding site" evidence="7">
    <location>
        <position position="124"/>
    </location>
    <ligand>
        <name>Zn(2+)</name>
        <dbReference type="ChEBI" id="CHEBI:29105"/>
        <label>2</label>
    </ligand>
</feature>
<dbReference type="RefSeq" id="WP_279571885.1">
    <property type="nucleotide sequence ID" value="NZ_LWID01000001.1"/>
</dbReference>
<comment type="catalytic activity">
    <reaction evidence="1 7">
        <text>an S-(2-hydroxyacyl)glutathione + H2O = a 2-hydroxy carboxylate + glutathione + H(+)</text>
        <dbReference type="Rhea" id="RHEA:21864"/>
        <dbReference type="ChEBI" id="CHEBI:15377"/>
        <dbReference type="ChEBI" id="CHEBI:15378"/>
        <dbReference type="ChEBI" id="CHEBI:57925"/>
        <dbReference type="ChEBI" id="CHEBI:58896"/>
        <dbReference type="ChEBI" id="CHEBI:71261"/>
        <dbReference type="EC" id="3.1.2.6"/>
    </reaction>
</comment>
<keyword evidence="6 7" id="KW-0862">Zinc</keyword>
<dbReference type="Pfam" id="PF12706">
    <property type="entry name" value="Lactamase_B_2"/>
    <property type="match status" value="1"/>
</dbReference>
<comment type="similarity">
    <text evidence="3 7">Belongs to the metallo-beta-lactamase superfamily. Glyoxalase II family.</text>
</comment>
<dbReference type="InterPro" id="IPR036866">
    <property type="entry name" value="RibonucZ/Hydroxyglut_hydro"/>
</dbReference>
<organism evidence="9 10">
    <name type="scientific">Volucribacter amazonae</name>
    <dbReference type="NCBI Taxonomy" id="256731"/>
    <lineage>
        <taxon>Bacteria</taxon>
        <taxon>Pseudomonadati</taxon>
        <taxon>Pseudomonadota</taxon>
        <taxon>Gammaproteobacteria</taxon>
        <taxon>Pasteurellales</taxon>
        <taxon>Pasteurellaceae</taxon>
        <taxon>Volucribacter</taxon>
    </lineage>
</organism>
<dbReference type="SUPFAM" id="SSF56281">
    <property type="entry name" value="Metallo-hydrolase/oxidoreductase"/>
    <property type="match status" value="1"/>
</dbReference>
<reference evidence="9" key="1">
    <citation type="submission" date="2016-03" db="EMBL/GenBank/DDBJ databases">
        <title>Co-evolution between Pasteurellaceae and their hosts.</title>
        <authorList>
            <person name="Hansen M.J."/>
            <person name="Bojesen A.M."/>
            <person name="Planet P."/>
        </authorList>
    </citation>
    <scope>NUCLEOTIDE SEQUENCE</scope>
    <source>
        <strain evidence="9">146/S8/89</strain>
    </source>
</reference>
<dbReference type="GO" id="GO:0004416">
    <property type="term" value="F:hydroxyacylglutathione hydrolase activity"/>
    <property type="evidence" value="ECO:0007669"/>
    <property type="project" value="UniProtKB-UniRule"/>
</dbReference>
<feature type="binding site" evidence="7">
    <location>
        <position position="107"/>
    </location>
    <ligand>
        <name>Zn(2+)</name>
        <dbReference type="ChEBI" id="CHEBI:29105"/>
        <label>1</label>
    </ligand>
</feature>
<comment type="subunit">
    <text evidence="7">Monomer.</text>
</comment>
<dbReference type="AlphaFoldDB" id="A0A9X4SHF1"/>
<dbReference type="PANTHER" id="PTHR43705">
    <property type="entry name" value="HYDROXYACYLGLUTATHIONE HYDROLASE"/>
    <property type="match status" value="1"/>
</dbReference>
<feature type="binding site" evidence="7">
    <location>
        <position position="57"/>
    </location>
    <ligand>
        <name>Zn(2+)</name>
        <dbReference type="ChEBI" id="CHEBI:29105"/>
        <label>2</label>
    </ligand>
</feature>
<dbReference type="InterPro" id="IPR017782">
    <property type="entry name" value="Hydroxyacylglutathione_Hdrlase"/>
</dbReference>
<evidence type="ECO:0000313" key="10">
    <source>
        <dbReference type="Proteomes" id="UP001155500"/>
    </source>
</evidence>
<dbReference type="EC" id="3.1.2.6" evidence="7"/>
<evidence type="ECO:0000256" key="7">
    <source>
        <dbReference type="HAMAP-Rule" id="MF_01374"/>
    </source>
</evidence>